<organism evidence="3 4">
    <name type="scientific">Halocaridina rubra</name>
    <name type="common">Hawaiian red shrimp</name>
    <dbReference type="NCBI Taxonomy" id="373956"/>
    <lineage>
        <taxon>Eukaryota</taxon>
        <taxon>Metazoa</taxon>
        <taxon>Ecdysozoa</taxon>
        <taxon>Arthropoda</taxon>
        <taxon>Crustacea</taxon>
        <taxon>Multicrustacea</taxon>
        <taxon>Malacostraca</taxon>
        <taxon>Eumalacostraca</taxon>
        <taxon>Eucarida</taxon>
        <taxon>Decapoda</taxon>
        <taxon>Pleocyemata</taxon>
        <taxon>Caridea</taxon>
        <taxon>Atyoidea</taxon>
        <taxon>Atyidae</taxon>
        <taxon>Halocaridina</taxon>
    </lineage>
</organism>
<keyword evidence="4" id="KW-1185">Reference proteome</keyword>
<keyword evidence="2" id="KW-0472">Membrane</keyword>
<feature type="compositionally biased region" description="Polar residues" evidence="1">
    <location>
        <begin position="28"/>
        <end position="38"/>
    </location>
</feature>
<evidence type="ECO:0000313" key="4">
    <source>
        <dbReference type="Proteomes" id="UP001381693"/>
    </source>
</evidence>
<dbReference type="AlphaFoldDB" id="A0AAN8ZY11"/>
<feature type="transmembrane region" description="Helical" evidence="2">
    <location>
        <begin position="255"/>
        <end position="273"/>
    </location>
</feature>
<evidence type="ECO:0000256" key="1">
    <source>
        <dbReference type="SAM" id="MobiDB-lite"/>
    </source>
</evidence>
<comment type="caution">
    <text evidence="3">The sequence shown here is derived from an EMBL/GenBank/DDBJ whole genome shotgun (WGS) entry which is preliminary data.</text>
</comment>
<dbReference type="Proteomes" id="UP001381693">
    <property type="component" value="Unassembled WGS sequence"/>
</dbReference>
<keyword evidence="2" id="KW-0812">Transmembrane</keyword>
<protein>
    <submittedName>
        <fullName evidence="3">Uncharacterized protein</fullName>
    </submittedName>
</protein>
<feature type="region of interest" description="Disordered" evidence="1">
    <location>
        <begin position="16"/>
        <end position="40"/>
    </location>
</feature>
<name>A0AAN8ZY11_HALRR</name>
<reference evidence="3 4" key="1">
    <citation type="submission" date="2023-11" db="EMBL/GenBank/DDBJ databases">
        <title>Halocaridina rubra genome assembly.</title>
        <authorList>
            <person name="Smith C."/>
        </authorList>
    </citation>
    <scope>NUCLEOTIDE SEQUENCE [LARGE SCALE GENOMIC DNA]</scope>
    <source>
        <strain evidence="3">EP-1</strain>
        <tissue evidence="3">Whole</tissue>
    </source>
</reference>
<sequence>VIVSCNTFSLDLEKLESSHENGARKRSLPSQDYITGNEETPDGLAGAENEAGHFIIPINEEEDVTHNKIEHETHQDKTIYVRSYIDEKIAETPEQDNIIDRNQWDMIHIAKNKTPANKSALAREESSVAAKNKSFLGKAYDEAVGNEKLLDYSYEYPLIPDDTEEISRDFLPDKEKFTNIANMMEGIVRAMKSIQESENDRVISANKTHPLSATTEASTADDDSATLNQREKSNLTPGRTSMTTIFFSAVTAVKYLFLGTLVSTTLLLGVFIFA</sequence>
<evidence type="ECO:0000256" key="2">
    <source>
        <dbReference type="SAM" id="Phobius"/>
    </source>
</evidence>
<proteinExistence type="predicted"/>
<feature type="non-terminal residue" evidence="3">
    <location>
        <position position="1"/>
    </location>
</feature>
<dbReference type="EMBL" id="JAXCGZ010018032">
    <property type="protein sequence ID" value="KAK7067569.1"/>
    <property type="molecule type" value="Genomic_DNA"/>
</dbReference>
<gene>
    <name evidence="3" type="ORF">SK128_022769</name>
</gene>
<accession>A0AAN8ZY11</accession>
<keyword evidence="2" id="KW-1133">Transmembrane helix</keyword>
<evidence type="ECO:0000313" key="3">
    <source>
        <dbReference type="EMBL" id="KAK7067569.1"/>
    </source>
</evidence>